<dbReference type="EMBL" id="BJHV01000001">
    <property type="protein sequence ID" value="GDY46500.1"/>
    <property type="molecule type" value="Genomic_DNA"/>
</dbReference>
<gene>
    <name evidence="1" type="ORF">SANT12839_073820</name>
</gene>
<keyword evidence="2" id="KW-1185">Reference proteome</keyword>
<reference evidence="1 2" key="1">
    <citation type="journal article" date="2020" name="Int. J. Syst. Evol. Microbiol.">
        <title>Reclassification of Streptomyces castelarensis and Streptomyces sporoclivatus as later heterotypic synonyms of Streptomyces antimycoticus.</title>
        <authorList>
            <person name="Komaki H."/>
            <person name="Tamura T."/>
        </authorList>
    </citation>
    <scope>NUCLEOTIDE SEQUENCE [LARGE SCALE GENOMIC DNA]</scope>
    <source>
        <strain evidence="1 2">NBRC 12839</strain>
    </source>
</reference>
<name>A0A4D4KIB2_9ACTN</name>
<evidence type="ECO:0000313" key="1">
    <source>
        <dbReference type="EMBL" id="GDY46500.1"/>
    </source>
</evidence>
<proteinExistence type="predicted"/>
<sequence>MARWRFPRRFRSRFGGRFRARLWMRRPAPRITAGQAVYEPGAGEGDCISVQKRIPIYLNPAALATATHPATDARSPVRKACPVLSHLPFLNPISSSPAGTLRSADASR</sequence>
<comment type="caution">
    <text evidence="1">The sequence shown here is derived from an EMBL/GenBank/DDBJ whole genome shotgun (WGS) entry which is preliminary data.</text>
</comment>
<dbReference type="AlphaFoldDB" id="A0A4D4KIB2"/>
<dbReference type="Proteomes" id="UP000299290">
    <property type="component" value="Unassembled WGS sequence"/>
</dbReference>
<protein>
    <submittedName>
        <fullName evidence="1">Uncharacterized protein</fullName>
    </submittedName>
</protein>
<evidence type="ECO:0000313" key="2">
    <source>
        <dbReference type="Proteomes" id="UP000299290"/>
    </source>
</evidence>
<accession>A0A4D4KIB2</accession>
<organism evidence="1 2">
    <name type="scientific">Streptomyces antimycoticus</name>
    <dbReference type="NCBI Taxonomy" id="68175"/>
    <lineage>
        <taxon>Bacteria</taxon>
        <taxon>Bacillati</taxon>
        <taxon>Actinomycetota</taxon>
        <taxon>Actinomycetes</taxon>
        <taxon>Kitasatosporales</taxon>
        <taxon>Streptomycetaceae</taxon>
        <taxon>Streptomyces</taxon>
        <taxon>Streptomyces violaceusniger group</taxon>
    </lineage>
</organism>